<feature type="region of interest" description="Disordered" evidence="1">
    <location>
        <begin position="1303"/>
        <end position="1325"/>
    </location>
</feature>
<feature type="compositionally biased region" description="Low complexity" evidence="1">
    <location>
        <begin position="1303"/>
        <end position="1314"/>
    </location>
</feature>
<feature type="compositionally biased region" description="Pro residues" evidence="1">
    <location>
        <begin position="1952"/>
        <end position="1962"/>
    </location>
</feature>
<proteinExistence type="predicted"/>
<feature type="region of interest" description="Disordered" evidence="1">
    <location>
        <begin position="1947"/>
        <end position="1969"/>
    </location>
</feature>
<evidence type="ECO:0000313" key="3">
    <source>
        <dbReference type="Proteomes" id="UP001432071"/>
    </source>
</evidence>
<protein>
    <submittedName>
        <fullName evidence="2">Uncharacterized protein</fullName>
    </submittedName>
</protein>
<feature type="compositionally biased region" description="Polar residues" evidence="1">
    <location>
        <begin position="1441"/>
        <end position="1454"/>
    </location>
</feature>
<dbReference type="Proteomes" id="UP001432071">
    <property type="component" value="Chromosome"/>
</dbReference>
<feature type="compositionally biased region" description="Basic and acidic residues" evidence="1">
    <location>
        <begin position="1315"/>
        <end position="1325"/>
    </location>
</feature>
<evidence type="ECO:0000256" key="1">
    <source>
        <dbReference type="SAM" id="MobiDB-lite"/>
    </source>
</evidence>
<dbReference type="RefSeq" id="WP_328733742.1">
    <property type="nucleotide sequence ID" value="NZ_CP108038.1"/>
</dbReference>
<keyword evidence="3" id="KW-1185">Reference proteome</keyword>
<sequence length="2575" mass="273970">MATLRLAFVDWTICNDEKTEAIGSLGGHQVTLTGRRIVATDEAPLGTALLNGTSSHFDTASFTPPLPATDLMEIVGLRGGSSFRVEFDAEVKDPVFHLGSLASTLEFVDLPVGTEVTRLSGDTDKFKVDGNKVMGEALQPPPGEPTDSNGSVRLNGLFRSIAFTLKPRFTGGSGHDGVHFQIGGMVEAGSDTAEIRIDSSALTFTNFSVSGHSPDLVDGAGAPVLSLSPGVYGVEQVPGRPASFEFQVTQEGFVEYDAANGAFLGGRGTRTLILRGFPVTVDGRALSHDLEAFLKGSAAQFARSTAHELTLLPAEGYGFVPGPRVVVPLFGVGVDGAVHLTETAAQCASVGVTSGGAPLVTIRGFAVSVDGRALSHDLEPFLNGNAERMSRTEVNELVLLPARGYGFVPGPRVIVPVFDLNPDGSVTLTATAAQCASVGVTSGGAPLVTIRGFAVSVDGRALSHDLEPFLNGNAERMSRTEVNELVLLPARGYGFVPGPRVIVPVFDLNPDGSVTLTATAAQCASVGVTSGGAPLVTIRGFAVSVDGRALSHDLEPFLNGNAERMSRTEVNELVLLPARGYGFVPGPRVIVPAFDLNPDGSVTLTATTAQCATVGVASAGIPLVTIRGFTVTIDGRALSHDLRPFLNGNDAVLPRATTHDLVLIPAEGYGFLLSRGFADFRFTVTPDGQVNLHSDHVGFAEASGLNLTIHGYKVTVDARVLSHDLAPELLGRTGALPRATAHELTLIPSQQYMFFLARGLADFHFAVTVDGRVTVPADFGAFAEAVGRTLTVRGYKVTVDARALSHDLTPELLGRPGALSRDTTHELTLMPSQQYMFFLARGLADFEYALTRSGVVTVAPRFGAFAEATGRTLTVRGYTVTLDGRALSHDLTPELLGRRGTLPRATTHELTLIPSRQYMFFLARGMADFHFAVTPDGRIELDPGYAAFAEVSGRTLILRGFKVTINAMALSHDLNPELLGWTAGPLSRASVHELTLIPSQQYMFILARGMADFHFAVTPDGRVVLDPRYSRFAAVSWRTLTISGFAVTVDGRALPHDLMPELLGWSAGVLSRSTAHQVTLIPAAVYVLTAVGVPGVRFQFSLGVDGAIVRLDGPDALVLSLAAPRPLRSSPFALRRALDVARLEHDIKMIDVDAREVTLGRIHEWQSMGAPTHHPNFGGTVHAFVRGAEKNQDVRREELAALRTHLDGAAQQLTTALDAEAPLFGERSNVPIALLPVRIETKWTADQRSIKVRVYPDDIHVDAFEPALTPHELEAARAYWADPGDRAWQTLLRTVAAPRAAWATRAARPGGPAPRMRDPGRRRAPEVSTLPAQWRFLGFVGGQAVVDQTGTAIPDPLPLGLLAADESAPDHEHAQWAIDFEAAVAAGMGAVLALPAGCDHLDELFVIGVSDLPPEAGAERLRRNLHGHAFTDGLGFLSPGMPTNNTPETRSAWSSRPVPMPPGPLPAPADRTDAARLARALGLGTGPGPGDAAFLAECPGAGHDSDGPIAALSQLSWWALAFAFESESVMLDDGSPQSDDARNEAHTRWMKVRAHLAEHVRSRGPLPTVRLGRQPYGFLPVTAVDEWVADRSDGADVLILPWLQRLRHHWRGALAPGWIPRVTDGTPADRIAADILSRLPVSNDFVIRRESTSRGGHEKWDGISKRAPGPTVAVAGVRSGLRWAIPSELISNLSWTSDTTEPDYSLVPTRLAPNADKYPALFDASRRHLIDAVAVLRNQLTEEQYVARWPLTPEGFPSPEREPTIFGNFRFNTAAQKPSDFVPLMLNGDSRDVFMTQRDRLGDSTDIAFAIPRTVDRLVLLRRQGGPTAEADAAGLIASVQQGLSAVDAMAAGLQALAGVAASEFLPLSFELLDVYSHRWDAWATSLATKRLSETRAAGTTGIRLGGYGWVENLYPGSVKPSDGYVHAPSLHHAATAAVLRSGYLAHRDEAPPPVDGPPQPPADADGALSPLAVDLTSRRARTARWLLGGVRRGQNLGALLGYRFERALHDAVLDREKDKFRRTFPAPVAPEPATGQPDPELWKRSSEAIAARNVVDGIALARAHAAGTVDTLLAGRGLPAADPLVLPLLNDLVDALDAVSDLLLAESVHQLVGGNPMRAGLAADTLGSGQHVPDRFDVLRTPHRGRAVTHRIAAVLPAEPPRPAGWGADLFSALEPRVDAWAAGLLGPAAAWKLAGTVKDGSVSRPFDVTLERIGFSALGLVLDAAGSTHRRLYARLGQLSQISATEVEFTRGWAELRAVAGRIQGLLAGAGPLLPAHVLDDQPDLPAPDNEEVRRRVAGFVAGLADAGLRKTLGIEGDLTRLKALAADATAPGWLGNVTRVLGELLGTALPLTALLPGVALPASASGTSGAAVADWVRRFGAVRPAVRTWHETLLLAGARAGRPCRLSASQLPRGGAWIGGTFDPLKRPPARRHMVCHTPAELRAGKPIAGIVFDEWAEVLPGADALAATKAGQDRVPAESELTGVAFHFDRPDAKAPQAVLIAVPPDPVRGWTADGLALVVRDTLELAKMRAVDLADLPLIDDILPASRVGDFGSTALASMLEDFWIELAEE</sequence>
<organism evidence="2 3">
    <name type="scientific">Streptomyces bobili</name>
    <dbReference type="NCBI Taxonomy" id="67280"/>
    <lineage>
        <taxon>Bacteria</taxon>
        <taxon>Bacillati</taxon>
        <taxon>Actinomycetota</taxon>
        <taxon>Actinomycetes</taxon>
        <taxon>Kitasatosporales</taxon>
        <taxon>Streptomycetaceae</taxon>
        <taxon>Streptomyces</taxon>
    </lineage>
</organism>
<evidence type="ECO:0000313" key="2">
    <source>
        <dbReference type="EMBL" id="WUN84815.1"/>
    </source>
</evidence>
<dbReference type="GeneID" id="93759566"/>
<name>A0ABZ1QQI7_9ACTN</name>
<feature type="region of interest" description="Disordered" evidence="1">
    <location>
        <begin position="1436"/>
        <end position="1458"/>
    </location>
</feature>
<gene>
    <name evidence="2" type="ORF">OHT53_01340</name>
</gene>
<dbReference type="EMBL" id="CP108038">
    <property type="protein sequence ID" value="WUN84815.1"/>
    <property type="molecule type" value="Genomic_DNA"/>
</dbReference>
<accession>A0ABZ1QQI7</accession>
<reference evidence="2" key="1">
    <citation type="submission" date="2022-10" db="EMBL/GenBank/DDBJ databases">
        <title>The complete genomes of actinobacterial strains from the NBC collection.</title>
        <authorList>
            <person name="Joergensen T.S."/>
            <person name="Alvarez Arevalo M."/>
            <person name="Sterndorff E.B."/>
            <person name="Faurdal D."/>
            <person name="Vuksanovic O."/>
            <person name="Mourched A.-S."/>
            <person name="Charusanti P."/>
            <person name="Shaw S."/>
            <person name="Blin K."/>
            <person name="Weber T."/>
        </authorList>
    </citation>
    <scope>NUCLEOTIDE SEQUENCE</scope>
    <source>
        <strain evidence="2">NBC_00302</strain>
    </source>
</reference>